<proteinExistence type="predicted"/>
<name>A0A7C8Z4X6_OPUST</name>
<evidence type="ECO:0000256" key="1">
    <source>
        <dbReference type="SAM" id="SignalP"/>
    </source>
</evidence>
<organism evidence="2">
    <name type="scientific">Opuntia streptacantha</name>
    <name type="common">Prickly pear cactus</name>
    <name type="synonym">Opuntia cardona</name>
    <dbReference type="NCBI Taxonomy" id="393608"/>
    <lineage>
        <taxon>Eukaryota</taxon>
        <taxon>Viridiplantae</taxon>
        <taxon>Streptophyta</taxon>
        <taxon>Embryophyta</taxon>
        <taxon>Tracheophyta</taxon>
        <taxon>Spermatophyta</taxon>
        <taxon>Magnoliopsida</taxon>
        <taxon>eudicotyledons</taxon>
        <taxon>Gunneridae</taxon>
        <taxon>Pentapetalae</taxon>
        <taxon>Caryophyllales</taxon>
        <taxon>Cactineae</taxon>
        <taxon>Cactaceae</taxon>
        <taxon>Opuntioideae</taxon>
        <taxon>Opuntia</taxon>
    </lineage>
</organism>
<accession>A0A7C8Z4X6</accession>
<keyword evidence="1" id="KW-0732">Signal</keyword>
<reference evidence="2" key="2">
    <citation type="submission" date="2020-07" db="EMBL/GenBank/DDBJ databases">
        <authorList>
            <person name="Vera ALvarez R."/>
            <person name="Arias-Moreno D.M."/>
            <person name="Jimenez-Jacinto V."/>
            <person name="Jimenez-Bremont J.F."/>
            <person name="Swaminathan K."/>
            <person name="Moose S.P."/>
            <person name="Guerrero-Gonzalez M.L."/>
            <person name="Marino-Ramirez L."/>
            <person name="Landsman D."/>
            <person name="Rodriguez-Kessler M."/>
            <person name="Delgado-Sanchez P."/>
        </authorList>
    </citation>
    <scope>NUCLEOTIDE SEQUENCE</scope>
    <source>
        <tissue evidence="2">Cladode</tissue>
    </source>
</reference>
<feature type="signal peptide" evidence="1">
    <location>
        <begin position="1"/>
        <end position="28"/>
    </location>
</feature>
<dbReference type="AlphaFoldDB" id="A0A7C8Z4X6"/>
<evidence type="ECO:0000313" key="2">
    <source>
        <dbReference type="EMBL" id="MBA4633997.1"/>
    </source>
</evidence>
<protein>
    <recommendedName>
        <fullName evidence="3">Secreted protein</fullName>
    </recommendedName>
</protein>
<reference evidence="2" key="1">
    <citation type="journal article" date="2013" name="J. Plant Res.">
        <title>Effect of fungi and light on seed germination of three Opuntia species from semiarid lands of central Mexico.</title>
        <authorList>
            <person name="Delgado-Sanchez P."/>
            <person name="Jimenez-Bremont J.F."/>
            <person name="Guerrero-Gonzalez Mde L."/>
            <person name="Flores J."/>
        </authorList>
    </citation>
    <scope>NUCLEOTIDE SEQUENCE</scope>
    <source>
        <tissue evidence="2">Cladode</tissue>
    </source>
</reference>
<feature type="chain" id="PRO_5028410026" description="Secreted protein" evidence="1">
    <location>
        <begin position="29"/>
        <end position="144"/>
    </location>
</feature>
<dbReference type="EMBL" id="GISG01088977">
    <property type="protein sequence ID" value="MBA4633997.1"/>
    <property type="molecule type" value="Transcribed_RNA"/>
</dbReference>
<sequence length="144" mass="16213">MAALIHFVILQLLLIFVLVIHDDKLTYAWFPREDLKGNVVVRETLIRRVSCCLICQLRYHLVTLICLNNAHRLCIVLGTLQCILIVGPLAQRAKGHLSAENNGLCNLMVFVRYYVAHGYKELNLHCLFPAGLKSSISEGEGKSI</sequence>
<evidence type="ECO:0008006" key="3">
    <source>
        <dbReference type="Google" id="ProtNLM"/>
    </source>
</evidence>